<name>A0A5C6NSP6_9TELE</name>
<comment type="caution">
    <text evidence="3">The sequence shown here is derived from an EMBL/GenBank/DDBJ whole genome shotgun (WGS) entry which is preliminary data.</text>
</comment>
<protein>
    <submittedName>
        <fullName evidence="3">Uncharacterized protein</fullName>
    </submittedName>
</protein>
<evidence type="ECO:0000256" key="2">
    <source>
        <dbReference type="SAM" id="MobiDB-lite"/>
    </source>
</evidence>
<dbReference type="Proteomes" id="UP000324091">
    <property type="component" value="Chromosome 18"/>
</dbReference>
<keyword evidence="4" id="KW-1185">Reference proteome</keyword>
<organism evidence="3 4">
    <name type="scientific">Takifugu flavidus</name>
    <name type="common">sansaifugu</name>
    <dbReference type="NCBI Taxonomy" id="433684"/>
    <lineage>
        <taxon>Eukaryota</taxon>
        <taxon>Metazoa</taxon>
        <taxon>Chordata</taxon>
        <taxon>Craniata</taxon>
        <taxon>Vertebrata</taxon>
        <taxon>Euteleostomi</taxon>
        <taxon>Actinopterygii</taxon>
        <taxon>Neopterygii</taxon>
        <taxon>Teleostei</taxon>
        <taxon>Neoteleostei</taxon>
        <taxon>Acanthomorphata</taxon>
        <taxon>Eupercaria</taxon>
        <taxon>Tetraodontiformes</taxon>
        <taxon>Tetradontoidea</taxon>
        <taxon>Tetraodontidae</taxon>
        <taxon>Takifugu</taxon>
    </lineage>
</organism>
<feature type="region of interest" description="Disordered" evidence="2">
    <location>
        <begin position="1"/>
        <end position="26"/>
    </location>
</feature>
<reference evidence="3 4" key="1">
    <citation type="submission" date="2019-04" db="EMBL/GenBank/DDBJ databases">
        <title>Chromosome genome assembly for Takifugu flavidus.</title>
        <authorList>
            <person name="Xiao S."/>
        </authorList>
    </citation>
    <scope>NUCLEOTIDE SEQUENCE [LARGE SCALE GENOMIC DNA]</scope>
    <source>
        <strain evidence="3">HTHZ2018</strain>
        <tissue evidence="3">Muscle</tissue>
    </source>
</reference>
<evidence type="ECO:0000313" key="4">
    <source>
        <dbReference type="Proteomes" id="UP000324091"/>
    </source>
</evidence>
<dbReference type="AlphaFoldDB" id="A0A5C6NSP6"/>
<accession>A0A5C6NSP6</accession>
<feature type="coiled-coil region" evidence="1">
    <location>
        <begin position="210"/>
        <end position="237"/>
    </location>
</feature>
<evidence type="ECO:0000256" key="1">
    <source>
        <dbReference type="SAM" id="Coils"/>
    </source>
</evidence>
<keyword evidence="1" id="KW-0175">Coiled coil</keyword>
<proteinExistence type="predicted"/>
<evidence type="ECO:0000313" key="3">
    <source>
        <dbReference type="EMBL" id="TWW70494.1"/>
    </source>
</evidence>
<dbReference type="EMBL" id="RHFK02000010">
    <property type="protein sequence ID" value="TWW70494.1"/>
    <property type="molecule type" value="Genomic_DNA"/>
</dbReference>
<sequence>MAQRLLARKTATPRVPRGTSRSASRADCCQRPVGSVVPVTLKRCPANTQQNTAACRGRRGRRAWVGEEAGCDPALLDPHADLEQPGSCEEAGMLLYLMDSRRVQKVLWRQLFVLDSVMSLVEGLESAQHLSACPPQPVADGGARSRWKALKAESRSGGEQAEALLQSLQDRILQIDSRRHRVSQLIQDLSHQKQQSAQMRESFCKAQNALQSCDHQLAQLRAQSEAALRQVTDQQRVQDRLQVQLSVLQELMQIHLLSIDQSELCMELRPRPPCADRTSELDPLRLSVTWSHDDHFTLQVSDVTAGLVEDCVSGRRTELSTALLEVMQRYLSQFQLLSEIQGLRSSFAIDWRPAQRLLLYLKSAALVCHLEVEEGYPSTGRARLVSVQRNGQAVNTSGLKPPHSGPSLTDWLVFLCSCPLL</sequence>
<gene>
    <name evidence="3" type="ORF">D4764_18G0013000</name>
</gene>